<evidence type="ECO:0000313" key="1">
    <source>
        <dbReference type="EMBL" id="MPN46557.1"/>
    </source>
</evidence>
<organism evidence="1">
    <name type="scientific">bioreactor metagenome</name>
    <dbReference type="NCBI Taxonomy" id="1076179"/>
    <lineage>
        <taxon>unclassified sequences</taxon>
        <taxon>metagenomes</taxon>
        <taxon>ecological metagenomes</taxon>
    </lineage>
</organism>
<sequence>MFVDIFTFESLDCFIMDTSPIHTSDSCVNVTGIEEE</sequence>
<gene>
    <name evidence="1" type="ORF">SDC9_194147</name>
</gene>
<accession>A0A645I5H1</accession>
<comment type="caution">
    <text evidence="1">The sequence shown here is derived from an EMBL/GenBank/DDBJ whole genome shotgun (WGS) entry which is preliminary data.</text>
</comment>
<reference evidence="1" key="1">
    <citation type="submission" date="2019-08" db="EMBL/GenBank/DDBJ databases">
        <authorList>
            <person name="Kucharzyk K."/>
            <person name="Murdoch R.W."/>
            <person name="Higgins S."/>
            <person name="Loffler F."/>
        </authorList>
    </citation>
    <scope>NUCLEOTIDE SEQUENCE</scope>
</reference>
<protein>
    <submittedName>
        <fullName evidence="1">Uncharacterized protein</fullName>
    </submittedName>
</protein>
<name>A0A645I5H1_9ZZZZ</name>
<dbReference type="AlphaFoldDB" id="A0A645I5H1"/>
<dbReference type="EMBL" id="VSSQ01107327">
    <property type="protein sequence ID" value="MPN46557.1"/>
    <property type="molecule type" value="Genomic_DNA"/>
</dbReference>
<proteinExistence type="predicted"/>